<evidence type="ECO:0000313" key="1">
    <source>
        <dbReference type="EMBL" id="OGK41962.1"/>
    </source>
</evidence>
<reference evidence="1 2" key="1">
    <citation type="journal article" date="2016" name="Nat. Commun.">
        <title>Thousands of microbial genomes shed light on interconnected biogeochemical processes in an aquifer system.</title>
        <authorList>
            <person name="Anantharaman K."/>
            <person name="Brown C.T."/>
            <person name="Hug L.A."/>
            <person name="Sharon I."/>
            <person name="Castelle C.J."/>
            <person name="Probst A.J."/>
            <person name="Thomas B.C."/>
            <person name="Singh A."/>
            <person name="Wilkins M.J."/>
            <person name="Karaoz U."/>
            <person name="Brodie E.L."/>
            <person name="Williams K.H."/>
            <person name="Hubbard S.S."/>
            <person name="Banfield J.F."/>
        </authorList>
    </citation>
    <scope>NUCLEOTIDE SEQUENCE [LARGE SCALE GENOMIC DNA]</scope>
</reference>
<evidence type="ECO:0000313" key="2">
    <source>
        <dbReference type="Proteomes" id="UP000179270"/>
    </source>
</evidence>
<gene>
    <name evidence="1" type="ORF">A3A74_04665</name>
</gene>
<proteinExistence type="predicted"/>
<accession>A0A1F7IF34</accession>
<name>A0A1F7IF34_9BACT</name>
<sequence length="254" mass="29484">MTRYLLITFIAVIFIFLYYLTQPPFVVSDDMAFEKNYKKRAIIDTKDDFFTSFTRYSKESKRFLDSFEDAELVAFRCSDNILRSIQGAYILKNAKTERFYRRTIKNNDFIAFMRNKEKTFPPGKKMLTSRVCETENKTILLFYTLGKYDSSNLDNNTILQTIHDSTENEAIVQIIPANFVFGTGLHNISRSRANLICDEPFHIGKNDLLYILCTEEFPKSSGYYISEINLNTGSSRILKKCLNLHGTEIKTTCD</sequence>
<protein>
    <submittedName>
        <fullName evidence="1">Uncharacterized protein</fullName>
    </submittedName>
</protein>
<dbReference type="Proteomes" id="UP000179270">
    <property type="component" value="Unassembled WGS sequence"/>
</dbReference>
<comment type="caution">
    <text evidence="1">The sequence shown here is derived from an EMBL/GenBank/DDBJ whole genome shotgun (WGS) entry which is preliminary data.</text>
</comment>
<dbReference type="STRING" id="1802055.A3A74_04665"/>
<organism evidence="1 2">
    <name type="scientific">Candidatus Roizmanbacteria bacterium RIFCSPLOWO2_01_FULL_35_13</name>
    <dbReference type="NCBI Taxonomy" id="1802055"/>
    <lineage>
        <taxon>Bacteria</taxon>
        <taxon>Candidatus Roizmaniibacteriota</taxon>
    </lineage>
</organism>
<dbReference type="AlphaFoldDB" id="A0A1F7IF34"/>
<dbReference type="EMBL" id="MGAF01000014">
    <property type="protein sequence ID" value="OGK41962.1"/>
    <property type="molecule type" value="Genomic_DNA"/>
</dbReference>